<evidence type="ECO:0000259" key="14">
    <source>
        <dbReference type="Pfam" id="PF07715"/>
    </source>
</evidence>
<evidence type="ECO:0000256" key="9">
    <source>
        <dbReference type="ARBA" id="ARBA00023237"/>
    </source>
</evidence>
<gene>
    <name evidence="15" type="primary">piuA</name>
    <name evidence="15" type="ORF">GCM10023213_41090</name>
</gene>
<dbReference type="InterPro" id="IPR000531">
    <property type="entry name" value="Beta-barrel_TonB"/>
</dbReference>
<keyword evidence="4 10" id="KW-1134">Transmembrane beta strand</keyword>
<dbReference type="InterPro" id="IPR039426">
    <property type="entry name" value="TonB-dep_rcpt-like"/>
</dbReference>
<keyword evidence="8 15" id="KW-0675">Receptor</keyword>
<dbReference type="Gene3D" id="2.40.170.20">
    <property type="entry name" value="TonB-dependent receptor, beta-barrel domain"/>
    <property type="match status" value="1"/>
</dbReference>
<evidence type="ECO:0000256" key="12">
    <source>
        <dbReference type="SAM" id="MobiDB-lite"/>
    </source>
</evidence>
<keyword evidence="9 10" id="KW-0998">Cell outer membrane</keyword>
<reference evidence="16" key="1">
    <citation type="journal article" date="2019" name="Int. J. Syst. Evol. Microbiol.">
        <title>The Global Catalogue of Microorganisms (GCM) 10K type strain sequencing project: providing services to taxonomists for standard genome sequencing and annotation.</title>
        <authorList>
            <consortium name="The Broad Institute Genomics Platform"/>
            <consortium name="The Broad Institute Genome Sequencing Center for Infectious Disease"/>
            <person name="Wu L."/>
            <person name="Ma J."/>
        </authorList>
    </citation>
    <scope>NUCLEOTIDE SEQUENCE [LARGE SCALE GENOMIC DNA]</scope>
    <source>
        <strain evidence="16">JCM 18053</strain>
    </source>
</reference>
<dbReference type="Pfam" id="PF07715">
    <property type="entry name" value="Plug"/>
    <property type="match status" value="1"/>
</dbReference>
<dbReference type="SUPFAM" id="SSF56935">
    <property type="entry name" value="Porins"/>
    <property type="match status" value="1"/>
</dbReference>
<proteinExistence type="inferred from homology"/>
<evidence type="ECO:0000256" key="5">
    <source>
        <dbReference type="ARBA" id="ARBA00022692"/>
    </source>
</evidence>
<evidence type="ECO:0000256" key="11">
    <source>
        <dbReference type="RuleBase" id="RU003357"/>
    </source>
</evidence>
<dbReference type="NCBIfam" id="TIGR01783">
    <property type="entry name" value="TonB-siderophor"/>
    <property type="match status" value="1"/>
</dbReference>
<dbReference type="InterPro" id="IPR037066">
    <property type="entry name" value="Plug_dom_sf"/>
</dbReference>
<dbReference type="Pfam" id="PF00593">
    <property type="entry name" value="TonB_dep_Rec_b-barrel"/>
    <property type="match status" value="1"/>
</dbReference>
<comment type="subcellular location">
    <subcellularLocation>
        <location evidence="1 10">Cell outer membrane</location>
        <topology evidence="1 10">Multi-pass membrane protein</topology>
    </subcellularLocation>
</comment>
<organism evidence="15 16">
    <name type="scientific">Prosthecobacter algae</name>
    <dbReference type="NCBI Taxonomy" id="1144682"/>
    <lineage>
        <taxon>Bacteria</taxon>
        <taxon>Pseudomonadati</taxon>
        <taxon>Verrucomicrobiota</taxon>
        <taxon>Verrucomicrobiia</taxon>
        <taxon>Verrucomicrobiales</taxon>
        <taxon>Verrucomicrobiaceae</taxon>
        <taxon>Prosthecobacter</taxon>
    </lineage>
</organism>
<sequence length="759" mass="82742">MKLTPSPIRFLPQGLAWTSTLGLLGSLAAQTAAPAPAPETKPKGEASAELPEVVVTAETEKLYKPERLQSPKYTEPLRDVPQTITVIPKAVIEDRGAFSLRDVLRNTPGISMQAGEGGGGLPGDNLSIRGFNARGDMYQDGMRDTGSYNRDPFNTEQVEVAKGPSSTTSGRGATGGSINLSTKMANQQRGGSISQSFGTDNLYRTTVDYNQPISDHMALRVNGLYHSADTPGRDIANQERYGLAASLALGLGTDTRLFLNYQHLTENNIPDYGIPWVPSNGTFSGSGTRLNNYGDQAPPVDFDSFYGRENTDFEDVQSDILTAILEHDFSDDLKLRNVLRYGRTYRNSVITAPRFFDTVPTAQIPDPANPGQTINDPATVGNQYTSSLNRQLQAREQTQEILSIQTILTANFETGLLKHALVTGMELSWERQVNANAATPNAQLAPHRTDIFDPNLNDSIYRGRPVLPGGAESHLDTFSLYAFDTIEITRFVELSGGIRYDHLEYDSRGPNGTAGFGGSDDLISWKAGINVKPVENGSIYFAYGTSFNPSIDTNTGLGLTAANAQLSPEENRNYELGTKWDLLDERLSLSAALFRSEKTNARTTDAILGTALAGDQVVQGVEFGLAGQITDKWSIFAGYAYMESEVRDSFVVAELGQSLGNTPDHSFNIWTTYNLPFRVQVGFGAQYVGDRQNGNSNTSRTAPGYWTCDAMLNYQVNDKFNVRLNVYNLADERYIDRVGGGHFVPGAGRSAALTASYKF</sequence>
<evidence type="ECO:0000256" key="1">
    <source>
        <dbReference type="ARBA" id="ARBA00004571"/>
    </source>
</evidence>
<dbReference type="RefSeq" id="WP_345738287.1">
    <property type="nucleotide sequence ID" value="NZ_BAABIA010000009.1"/>
</dbReference>
<evidence type="ECO:0000256" key="4">
    <source>
        <dbReference type="ARBA" id="ARBA00022452"/>
    </source>
</evidence>
<keyword evidence="6 11" id="KW-0798">TonB box</keyword>
<evidence type="ECO:0000313" key="16">
    <source>
        <dbReference type="Proteomes" id="UP001499852"/>
    </source>
</evidence>
<evidence type="ECO:0000313" key="15">
    <source>
        <dbReference type="EMBL" id="GAA5147037.1"/>
    </source>
</evidence>
<comment type="similarity">
    <text evidence="2 10 11">Belongs to the TonB-dependent receptor family.</text>
</comment>
<dbReference type="InterPro" id="IPR036942">
    <property type="entry name" value="Beta-barrel_TonB_sf"/>
</dbReference>
<keyword evidence="16" id="KW-1185">Reference proteome</keyword>
<evidence type="ECO:0000259" key="13">
    <source>
        <dbReference type="Pfam" id="PF00593"/>
    </source>
</evidence>
<evidence type="ECO:0000256" key="6">
    <source>
        <dbReference type="ARBA" id="ARBA00023077"/>
    </source>
</evidence>
<dbReference type="PANTHER" id="PTHR32552:SF83">
    <property type="entry name" value="BLR3904 PROTEIN"/>
    <property type="match status" value="1"/>
</dbReference>
<keyword evidence="3 10" id="KW-0813">Transport</keyword>
<dbReference type="PANTHER" id="PTHR32552">
    <property type="entry name" value="FERRICHROME IRON RECEPTOR-RELATED"/>
    <property type="match status" value="1"/>
</dbReference>
<dbReference type="PROSITE" id="PS52016">
    <property type="entry name" value="TONB_DEPENDENT_REC_3"/>
    <property type="match status" value="1"/>
</dbReference>
<dbReference type="EMBL" id="BAABIA010000009">
    <property type="protein sequence ID" value="GAA5147037.1"/>
    <property type="molecule type" value="Genomic_DNA"/>
</dbReference>
<protein>
    <submittedName>
        <fullName evidence="15">TonB-dependent siderophore receptor PiuA</fullName>
    </submittedName>
</protein>
<dbReference type="Gene3D" id="2.170.130.10">
    <property type="entry name" value="TonB-dependent receptor, plug domain"/>
    <property type="match status" value="1"/>
</dbReference>
<evidence type="ECO:0000256" key="2">
    <source>
        <dbReference type="ARBA" id="ARBA00009810"/>
    </source>
</evidence>
<evidence type="ECO:0000256" key="8">
    <source>
        <dbReference type="ARBA" id="ARBA00023170"/>
    </source>
</evidence>
<dbReference type="InterPro" id="IPR012910">
    <property type="entry name" value="Plug_dom"/>
</dbReference>
<keyword evidence="7 10" id="KW-0472">Membrane</keyword>
<evidence type="ECO:0000256" key="3">
    <source>
        <dbReference type="ARBA" id="ARBA00022448"/>
    </source>
</evidence>
<feature type="domain" description="TonB-dependent receptor-like beta-barrel" evidence="13">
    <location>
        <begin position="253"/>
        <end position="729"/>
    </location>
</feature>
<dbReference type="Proteomes" id="UP001499852">
    <property type="component" value="Unassembled WGS sequence"/>
</dbReference>
<dbReference type="InterPro" id="IPR010105">
    <property type="entry name" value="TonB_sidphr_rcpt"/>
</dbReference>
<evidence type="ECO:0000256" key="7">
    <source>
        <dbReference type="ARBA" id="ARBA00023136"/>
    </source>
</evidence>
<feature type="region of interest" description="Disordered" evidence="12">
    <location>
        <begin position="159"/>
        <end position="179"/>
    </location>
</feature>
<dbReference type="CDD" id="cd01347">
    <property type="entry name" value="ligand_gated_channel"/>
    <property type="match status" value="1"/>
</dbReference>
<evidence type="ECO:0000256" key="10">
    <source>
        <dbReference type="PROSITE-ProRule" id="PRU01360"/>
    </source>
</evidence>
<name>A0ABP9PI80_9BACT</name>
<keyword evidence="5 10" id="KW-0812">Transmembrane</keyword>
<comment type="caution">
    <text evidence="15">The sequence shown here is derived from an EMBL/GenBank/DDBJ whole genome shotgun (WGS) entry which is preliminary data.</text>
</comment>
<feature type="domain" description="TonB-dependent receptor plug" evidence="14">
    <location>
        <begin position="77"/>
        <end position="176"/>
    </location>
</feature>
<accession>A0ABP9PI80</accession>